<evidence type="ECO:0008006" key="4">
    <source>
        <dbReference type="Google" id="ProtNLM"/>
    </source>
</evidence>
<evidence type="ECO:0000313" key="3">
    <source>
        <dbReference type="Proteomes" id="UP000325187"/>
    </source>
</evidence>
<sequence>MRQLLKLAVLGSLATLAACGSNKNPLEVTVQRCPALAVVGGTGSYTRFIGEEKNAADIAYEASISNLSLDCDQGRDVVSDVSFTIAAMRGPALPATGDVSLRWFVAVVRDNSEIVAKDIYDTRLHFEADQQRAISRETIRQILPTIEQARRYDYEILIGFQLDAQDVRYNLLR</sequence>
<dbReference type="PROSITE" id="PS51257">
    <property type="entry name" value="PROKAR_LIPOPROTEIN"/>
    <property type="match status" value="1"/>
</dbReference>
<evidence type="ECO:0000313" key="2">
    <source>
        <dbReference type="EMBL" id="GEQ99654.1"/>
    </source>
</evidence>
<feature type="chain" id="PRO_5022961883" description="Lipoprotein" evidence="1">
    <location>
        <begin position="18"/>
        <end position="173"/>
    </location>
</feature>
<comment type="caution">
    <text evidence="2">The sequence shown here is derived from an EMBL/GenBank/DDBJ whole genome shotgun (WGS) entry which is preliminary data.</text>
</comment>
<keyword evidence="3" id="KW-1185">Reference proteome</keyword>
<keyword evidence="1" id="KW-0732">Signal</keyword>
<reference evidence="2 3" key="1">
    <citation type="submission" date="2019-09" db="EMBL/GenBank/DDBJ databases">
        <title>NBRP : Genome information of microbial organism related human and environment.</title>
        <authorList>
            <person name="Hattori M."/>
            <person name="Oshima K."/>
            <person name="Inaba H."/>
            <person name="Suda W."/>
            <person name="Sakamoto M."/>
            <person name="Iino T."/>
            <person name="Kitahara M."/>
            <person name="Oshida Y."/>
            <person name="Iida T."/>
            <person name="Kudo T."/>
            <person name="Itoh T."/>
            <person name="Ohkuma M."/>
        </authorList>
    </citation>
    <scope>NUCLEOTIDE SEQUENCE [LARGE SCALE GENOMIC DNA]</scope>
    <source>
        <strain evidence="2 3">Mie-1</strain>
    </source>
</reference>
<dbReference type="AlphaFoldDB" id="A0A5A7MVT9"/>
<dbReference type="EMBL" id="BKCM01000001">
    <property type="protein sequence ID" value="GEQ99654.1"/>
    <property type="molecule type" value="Genomic_DNA"/>
</dbReference>
<dbReference type="Proteomes" id="UP000325187">
    <property type="component" value="Unassembled WGS sequence"/>
</dbReference>
<evidence type="ECO:0000256" key="1">
    <source>
        <dbReference type="SAM" id="SignalP"/>
    </source>
</evidence>
<feature type="signal peptide" evidence="1">
    <location>
        <begin position="1"/>
        <end position="17"/>
    </location>
</feature>
<accession>A0A5A7MVT9</accession>
<organism evidence="2 3">
    <name type="scientific">Iodidimonas gelatinilytica</name>
    <dbReference type="NCBI Taxonomy" id="1236966"/>
    <lineage>
        <taxon>Bacteria</taxon>
        <taxon>Pseudomonadati</taxon>
        <taxon>Pseudomonadota</taxon>
        <taxon>Alphaproteobacteria</taxon>
        <taxon>Iodidimonadales</taxon>
        <taxon>Iodidimonadaceae</taxon>
        <taxon>Iodidimonas</taxon>
    </lineage>
</organism>
<protein>
    <recommendedName>
        <fullName evidence="4">Lipoprotein</fullName>
    </recommendedName>
</protein>
<gene>
    <name evidence="2" type="ORF">JCM17845_02780</name>
</gene>
<name>A0A5A7MVT9_9PROT</name>
<proteinExistence type="predicted"/>